<dbReference type="RefSeq" id="WP_054519902.1">
    <property type="nucleotide sequence ID" value="NZ_CP011564.1"/>
</dbReference>
<accession>A0A0N9MYT3</accession>
<organism evidence="2 3">
    <name type="scientific">Halanaeroarchaeum sulfurireducens</name>
    <dbReference type="NCBI Taxonomy" id="1604004"/>
    <lineage>
        <taxon>Archaea</taxon>
        <taxon>Methanobacteriati</taxon>
        <taxon>Methanobacteriota</taxon>
        <taxon>Stenosarchaea group</taxon>
        <taxon>Halobacteria</taxon>
        <taxon>Halobacteriales</taxon>
        <taxon>Halobacteriaceae</taxon>
        <taxon>Halanaeroarchaeum</taxon>
    </lineage>
</organism>
<evidence type="ECO:0000313" key="2">
    <source>
        <dbReference type="EMBL" id="ALG82897.1"/>
    </source>
</evidence>
<reference evidence="3" key="1">
    <citation type="submission" date="2015-05" db="EMBL/GenBank/DDBJ databases">
        <title>Complete genome sequence of Halanaeroarchaeum sulfurireducens type strain M27-SA2, a sulfate-reducer haloarchaeon from marine anoxic lake Medee.</title>
        <authorList>
            <person name="Messina E."/>
            <person name="Kublanov I.V."/>
            <person name="Toshchakov S."/>
            <person name="Arcadi E."/>
            <person name="La Spada G."/>
            <person name="La Cono V."/>
            <person name="Yakimov M.M."/>
        </authorList>
    </citation>
    <scope>NUCLEOTIDE SEQUENCE [LARGE SCALE GENOMIC DNA]</scope>
    <source>
        <strain evidence="3">M27-SA2</strain>
    </source>
</reference>
<protein>
    <recommendedName>
        <fullName evidence="1">Cyanophage baseplate Pam3 plug gp18 domain-containing protein</fullName>
    </recommendedName>
</protein>
<name>A0A0N9MYT3_9EURY</name>
<dbReference type="Pfam" id="PF22479">
    <property type="entry name" value="Pam3_gp18"/>
    <property type="match status" value="1"/>
</dbReference>
<dbReference type="EMBL" id="CP011564">
    <property type="protein sequence ID" value="ALG82897.1"/>
    <property type="molecule type" value="Genomic_DNA"/>
</dbReference>
<reference evidence="2 3" key="2">
    <citation type="journal article" date="2016" name="Stand. Genomic Sci.">
        <title>Complete genome sequence of 'Halanaeroarchaeum sulfurireducens' M27-SA2, a sulfur-reducing and acetate-oxidizing haloarchaeon from the deep-sea hypersaline anoxic lake Medee.</title>
        <authorList>
            <person name="Messina E."/>
            <person name="Sorokin D.Y."/>
            <person name="Kublanov I.V."/>
            <person name="Toshchakov S."/>
            <person name="Lopatina A."/>
            <person name="Arcadi E."/>
            <person name="Smedile F."/>
            <person name="La Spada G."/>
            <person name="La Cono V."/>
            <person name="Yakimov M.M."/>
        </authorList>
    </citation>
    <scope>NUCLEOTIDE SEQUENCE [LARGE SCALE GENOMIC DNA]</scope>
    <source>
        <strain evidence="2 3">M27-SA2</strain>
    </source>
</reference>
<gene>
    <name evidence="2" type="ORF">HLASA_2022</name>
</gene>
<sequence length="114" mass="13056">MGEVIPIPNERATERRPIHIEFTPRAFPGNRIAARLDYNAVMDRWTVELEHVNRGYRITKSVATPYRPYEYLPWFVCYFADPSGKATEITPDNLGDDMKLFLVPGPSGKSPEDD</sequence>
<dbReference type="KEGG" id="hsf:HLASA_2022"/>
<feature type="domain" description="Cyanophage baseplate Pam3 plug gp18" evidence="1">
    <location>
        <begin position="28"/>
        <end position="103"/>
    </location>
</feature>
<dbReference type="GeneID" id="26011353"/>
<dbReference type="Proteomes" id="UP000060390">
    <property type="component" value="Chromosome"/>
</dbReference>
<proteinExistence type="predicted"/>
<evidence type="ECO:0000313" key="3">
    <source>
        <dbReference type="Proteomes" id="UP000060390"/>
    </source>
</evidence>
<dbReference type="AlphaFoldDB" id="A0A0N9MYT3"/>
<evidence type="ECO:0000259" key="1">
    <source>
        <dbReference type="Pfam" id="PF22479"/>
    </source>
</evidence>
<dbReference type="STRING" id="1604004.HLASA_2022"/>
<dbReference type="InterPro" id="IPR054252">
    <property type="entry name" value="Pam3_gp18"/>
</dbReference>